<name>A0ABI7YMM5_FELCA</name>
<evidence type="ECO:0000313" key="3">
    <source>
        <dbReference type="Proteomes" id="UP000823872"/>
    </source>
</evidence>
<feature type="region of interest" description="Disordered" evidence="1">
    <location>
        <begin position="62"/>
        <end position="170"/>
    </location>
</feature>
<evidence type="ECO:0000256" key="1">
    <source>
        <dbReference type="SAM" id="MobiDB-lite"/>
    </source>
</evidence>
<dbReference type="GeneTree" id="ENSGT01120000272533"/>
<reference evidence="2 3" key="1">
    <citation type="submission" date="2021-02" db="EMBL/GenBank/DDBJ databases">
        <title>Safari Cat Assemblies.</title>
        <authorList>
            <person name="Bredemeyer K.R."/>
            <person name="Murphy W.J."/>
        </authorList>
    </citation>
    <scope>NUCLEOTIDE SEQUENCE [LARGE SCALE GENOMIC DNA]</scope>
</reference>
<evidence type="ECO:0000313" key="2">
    <source>
        <dbReference type="Ensembl" id="ENSFCTP00005036020.1"/>
    </source>
</evidence>
<organism evidence="2 3">
    <name type="scientific">Felis catus</name>
    <name type="common">Cat</name>
    <name type="synonym">Felis silvestris catus</name>
    <dbReference type="NCBI Taxonomy" id="9685"/>
    <lineage>
        <taxon>Eukaryota</taxon>
        <taxon>Metazoa</taxon>
        <taxon>Chordata</taxon>
        <taxon>Craniata</taxon>
        <taxon>Vertebrata</taxon>
        <taxon>Euteleostomi</taxon>
        <taxon>Mammalia</taxon>
        <taxon>Eutheria</taxon>
        <taxon>Laurasiatheria</taxon>
        <taxon>Carnivora</taxon>
        <taxon>Feliformia</taxon>
        <taxon>Felidae</taxon>
        <taxon>Felinae</taxon>
        <taxon>Felis</taxon>
    </lineage>
</organism>
<sequence length="170" mass="17020">MSRASLTSSSSWYSASCCCITSRISVISCSLASSILRNLSRSPAIVSSSSRIRSSAALAWGGVGAARSGRPPQVTGRSPPGCAPRFPSSCTRGQAPGAGRGQTPSPRGSGGRRAPQPLGQARPEGPRPSEGSELHSEPPGGGGGGGSPSCLLTLHRGDPARVSSSRPAGK</sequence>
<reference evidence="2" key="2">
    <citation type="submission" date="2025-08" db="UniProtKB">
        <authorList>
            <consortium name="Ensembl"/>
        </authorList>
    </citation>
    <scope>IDENTIFICATION</scope>
    <source>
        <strain evidence="2">breed Abyssinian</strain>
    </source>
</reference>
<dbReference type="Ensembl" id="ENSFCTT00005049565.1">
    <property type="protein sequence ID" value="ENSFCTP00005036020.1"/>
    <property type="gene ID" value="ENSFCTG00005017222.1"/>
</dbReference>
<keyword evidence="3" id="KW-1185">Reference proteome</keyword>
<dbReference type="Proteomes" id="UP000823872">
    <property type="component" value="Chromosome A2"/>
</dbReference>
<protein>
    <submittedName>
        <fullName evidence="2">Uncharacterized protein</fullName>
    </submittedName>
</protein>
<accession>A0ABI7YMM5</accession>
<proteinExistence type="predicted"/>
<feature type="compositionally biased region" description="Basic and acidic residues" evidence="1">
    <location>
        <begin position="124"/>
        <end position="136"/>
    </location>
</feature>
<reference evidence="2" key="3">
    <citation type="submission" date="2025-09" db="UniProtKB">
        <authorList>
            <consortium name="Ensembl"/>
        </authorList>
    </citation>
    <scope>IDENTIFICATION</scope>
    <source>
        <strain evidence="2">breed Abyssinian</strain>
    </source>
</reference>
<gene>
    <name evidence="2" type="primary">SELENOK</name>
</gene>